<reference evidence="2" key="1">
    <citation type="journal article" date="2024" name="Front. Bioeng. Biotechnol.">
        <title>Genome-scale model development and genomic sequencing of the oleaginous clade Lipomyces.</title>
        <authorList>
            <person name="Czajka J.J."/>
            <person name="Han Y."/>
            <person name="Kim J."/>
            <person name="Mondo S.J."/>
            <person name="Hofstad B.A."/>
            <person name="Robles A."/>
            <person name="Haridas S."/>
            <person name="Riley R."/>
            <person name="LaButti K."/>
            <person name="Pangilinan J."/>
            <person name="Andreopoulos W."/>
            <person name="Lipzen A."/>
            <person name="Yan J."/>
            <person name="Wang M."/>
            <person name="Ng V."/>
            <person name="Grigoriev I.V."/>
            <person name="Spatafora J.W."/>
            <person name="Magnuson J.K."/>
            <person name="Baker S.E."/>
            <person name="Pomraning K.R."/>
        </authorList>
    </citation>
    <scope>NUCLEOTIDE SEQUENCE [LARGE SCALE GENOMIC DNA]</scope>
    <source>
        <strain evidence="2">CBS 10300</strain>
    </source>
</reference>
<gene>
    <name evidence="1" type="ORF">V1517DRAFT_314741</name>
</gene>
<sequence>MNRRDVYNALLRIGYSIIKPRFILFHAIYIMAFTIVGSILIYPVRNIAYIDALFLAAGAATQSGLNTVNLNDVTVWQQVVLYVIPAFTNPISIHACLVFVRLYWFEKAFKDIAQKSRLDHRLRKARSYAVDERDVEGGHGVEGRPIRILHSEKMTEANFPGYRGMTAPHQRTDSTDLGADNEPPFRVGNRHSRRGSDQIGNEHAIQDDSDNEESGESSQSSDPKWGLTNDRPSASSDDRDYDQRPPSPTSLPNHQSPAGRDIRFVNLPSPRNQQIDRPYSYLEHGPALVIKSPRQQELEAELAAADAKQRGTADIHFASPIAGVRHHLPFKRRKSAASFGFTRRSADGFELEHDENNDDEDDVTNRTLRPTRSTVVGPSHNGADDSGNKIFKRAITIEAPESSQGRSRGLPPAKANSFGDLMFYRPTTMERVERIVSRTLKGKRDGSPNSRRSIGSRRSLAVLPYLSYEPTLARNSTFVGLTDEQREELGGVEYRALRTLAVVLIAYFFGFLILGNICLIPWILRDSKYRPVPESYAQAPAWWGAFMATSSFMDVGLSIVPTSMVEFQLAVFPLLLMSFMIVIGNTGFPCMLRLIIWIMSRVVPAGSATQESLLFLLDHPRRCFTLLFPSGPTWWLFAVLVILNGADLILFVVLDIGNALFESWSAGQKILDGLFQAFSTRTAGLAVVDLSLLHPAVQVSYLVMMYISVLPIAISVRRTNVYEEQSLGIYSKPDDEEEEEAEEEDEEEEFSERADEMLLDNDVPGANGLARRSTNPDDPEKLRRRSSTGRLSKRRFKPKQKKQSTSFIANHLRRQLSFDLWYIFLGLFVICIAEGHKLQDPADFAFNIFSVLFEVVSAYGTVGLSLGYPGTAMSFSAQLSVISKLVIIAMMIRGRHRGLPYALDRAIILPSESMAKKDLRQESRAERRLSLGSNPGMPRTSTFGRTSGFEPPREV</sequence>
<dbReference type="Proteomes" id="UP001489719">
    <property type="component" value="Unassembled WGS sequence"/>
</dbReference>
<organism evidence="1 2">
    <name type="scientific">Lipomyces orientalis</name>
    <dbReference type="NCBI Taxonomy" id="1233043"/>
    <lineage>
        <taxon>Eukaryota</taxon>
        <taxon>Fungi</taxon>
        <taxon>Dikarya</taxon>
        <taxon>Ascomycota</taxon>
        <taxon>Saccharomycotina</taxon>
        <taxon>Lipomycetes</taxon>
        <taxon>Lipomycetales</taxon>
        <taxon>Lipomycetaceae</taxon>
        <taxon>Lipomyces</taxon>
    </lineage>
</organism>
<accession>A0ACC3TW09</accession>
<comment type="caution">
    <text evidence="1">The sequence shown here is derived from an EMBL/GenBank/DDBJ whole genome shotgun (WGS) entry which is preliminary data.</text>
</comment>
<protein>
    <submittedName>
        <fullName evidence="1">Cation transport protein-domain-containing protein</fullName>
    </submittedName>
</protein>
<evidence type="ECO:0000313" key="1">
    <source>
        <dbReference type="EMBL" id="KAK9325374.1"/>
    </source>
</evidence>
<dbReference type="EMBL" id="MU970041">
    <property type="protein sequence ID" value="KAK9325374.1"/>
    <property type="molecule type" value="Genomic_DNA"/>
</dbReference>
<proteinExistence type="predicted"/>
<name>A0ACC3TW09_9ASCO</name>
<evidence type="ECO:0000313" key="2">
    <source>
        <dbReference type="Proteomes" id="UP001489719"/>
    </source>
</evidence>
<keyword evidence="2" id="KW-1185">Reference proteome</keyword>